<evidence type="ECO:0000313" key="3">
    <source>
        <dbReference type="Proteomes" id="UP000321408"/>
    </source>
</evidence>
<dbReference type="GeneID" id="41330747"/>
<evidence type="ECO:0008006" key="4">
    <source>
        <dbReference type="Google" id="ProtNLM"/>
    </source>
</evidence>
<dbReference type="AlphaFoldDB" id="A0A5B9DDI5"/>
<feature type="transmembrane region" description="Helical" evidence="1">
    <location>
        <begin position="6"/>
        <end position="30"/>
    </location>
</feature>
<sequence length="107" mass="11897">MEPIQVLSLVCSSIGAVLFLVAVIFELKIIKKLKQIKKSVSWNILTFFTIFFILGYVVNIVSIIGEFLVLQQVFGALVFLFGAIFLLLIIIVSYNTYGAIFDAAETS</sequence>
<feature type="transmembrane region" description="Helical" evidence="1">
    <location>
        <begin position="70"/>
        <end position="92"/>
    </location>
</feature>
<gene>
    <name evidence="2" type="ORF">DSAG12_02768</name>
</gene>
<reference evidence="2 3" key="1">
    <citation type="journal article" date="2020" name="Nature">
        <title>Isolation of an archaeon at the prokaryote-eukaryote interface.</title>
        <authorList>
            <person name="Imachi H."/>
            <person name="Nobu M.K."/>
            <person name="Nakahara N."/>
            <person name="Morono Y."/>
            <person name="Ogawara M."/>
            <person name="Takaki Y."/>
            <person name="Takano Y."/>
            <person name="Uematsu K."/>
            <person name="Ikuta T."/>
            <person name="Ito M."/>
            <person name="Matsui Y."/>
            <person name="Miyazaki M."/>
            <person name="Murata K."/>
            <person name="Saito Y."/>
            <person name="Sakai S."/>
            <person name="Song C."/>
            <person name="Tasumi E."/>
            <person name="Yamanaka Y."/>
            <person name="Yamaguchi T."/>
            <person name="Kamagata Y."/>
            <person name="Tamaki H."/>
            <person name="Takai K."/>
        </authorList>
    </citation>
    <scope>NUCLEOTIDE SEQUENCE [LARGE SCALE GENOMIC DNA]</scope>
    <source>
        <strain evidence="2 3">MK-D1</strain>
    </source>
</reference>
<accession>A0A5B9DDI5</accession>
<evidence type="ECO:0000313" key="2">
    <source>
        <dbReference type="EMBL" id="QEE16937.1"/>
    </source>
</evidence>
<feature type="transmembrane region" description="Helical" evidence="1">
    <location>
        <begin position="42"/>
        <end position="64"/>
    </location>
</feature>
<protein>
    <recommendedName>
        <fullName evidence="4">Chloroplast import component protein (Tic20)</fullName>
    </recommendedName>
</protein>
<dbReference type="Proteomes" id="UP000321408">
    <property type="component" value="Chromosome"/>
</dbReference>
<keyword evidence="1" id="KW-1133">Transmembrane helix</keyword>
<organism evidence="2 3">
    <name type="scientific">Promethearchaeum syntrophicum</name>
    <dbReference type="NCBI Taxonomy" id="2594042"/>
    <lineage>
        <taxon>Archaea</taxon>
        <taxon>Promethearchaeati</taxon>
        <taxon>Promethearchaeota</taxon>
        <taxon>Promethearchaeia</taxon>
        <taxon>Promethearchaeales</taxon>
        <taxon>Promethearchaeaceae</taxon>
        <taxon>Promethearchaeum</taxon>
    </lineage>
</organism>
<dbReference type="KEGG" id="psyt:DSAG12_02768"/>
<reference evidence="2 3" key="2">
    <citation type="journal article" date="2024" name="Int. J. Syst. Evol. Microbiol.">
        <title>Promethearchaeum syntrophicum gen. nov., sp. nov., an anaerobic, obligately syntrophic archaeon, the first isolate of the lineage 'Asgard' archaea, and proposal of the new archaeal phylum Promethearchaeota phyl. nov. and kingdom Promethearchaeati regn. nov.</title>
        <authorList>
            <person name="Imachi H."/>
            <person name="Nobu M.K."/>
            <person name="Kato S."/>
            <person name="Takaki Y."/>
            <person name="Miyazaki M."/>
            <person name="Miyata M."/>
            <person name="Ogawara M."/>
            <person name="Saito Y."/>
            <person name="Sakai S."/>
            <person name="Tahara Y.O."/>
            <person name="Takano Y."/>
            <person name="Tasumi E."/>
            <person name="Uematsu K."/>
            <person name="Yoshimura T."/>
            <person name="Itoh T."/>
            <person name="Ohkuma M."/>
            <person name="Takai K."/>
        </authorList>
    </citation>
    <scope>NUCLEOTIDE SEQUENCE [LARGE SCALE GENOMIC DNA]</scope>
    <source>
        <strain evidence="2 3">MK-D1</strain>
    </source>
</reference>
<keyword evidence="3" id="KW-1185">Reference proteome</keyword>
<keyword evidence="1" id="KW-0812">Transmembrane</keyword>
<proteinExistence type="predicted"/>
<dbReference type="EMBL" id="CP042905">
    <property type="protein sequence ID" value="QEE16937.1"/>
    <property type="molecule type" value="Genomic_DNA"/>
</dbReference>
<evidence type="ECO:0000256" key="1">
    <source>
        <dbReference type="SAM" id="Phobius"/>
    </source>
</evidence>
<name>A0A5B9DDI5_9ARCH</name>
<keyword evidence="1" id="KW-0472">Membrane</keyword>
<dbReference type="RefSeq" id="WP_147663860.1">
    <property type="nucleotide sequence ID" value="NZ_CP042905.2"/>
</dbReference>